<dbReference type="InterPro" id="IPR045741">
    <property type="entry name" value="PorV"/>
</dbReference>
<feature type="signal peptide" evidence="1">
    <location>
        <begin position="1"/>
        <end position="18"/>
    </location>
</feature>
<dbReference type="Gene3D" id="2.40.160.60">
    <property type="entry name" value="Outer membrane protein transport protein (OMPP1/FadL/TodX)"/>
    <property type="match status" value="1"/>
</dbReference>
<dbReference type="Pfam" id="PF19572">
    <property type="entry name" value="PorV"/>
    <property type="match status" value="1"/>
</dbReference>
<reference evidence="3" key="1">
    <citation type="journal article" date="2020" name="mSystems">
        <title>Genome- and Community-Level Interaction Insights into Carbon Utilization and Element Cycling Functions of Hydrothermarchaeota in Hydrothermal Sediment.</title>
        <authorList>
            <person name="Zhou Z."/>
            <person name="Liu Y."/>
            <person name="Xu W."/>
            <person name="Pan J."/>
            <person name="Luo Z.H."/>
            <person name="Li M."/>
        </authorList>
    </citation>
    <scope>NUCLEOTIDE SEQUENCE [LARGE SCALE GENOMIC DNA]</scope>
    <source>
        <strain evidence="3">SpSt-479</strain>
    </source>
</reference>
<dbReference type="AlphaFoldDB" id="A0A7V2ZLY1"/>
<dbReference type="NCBIfam" id="NF033709">
    <property type="entry name" value="PorV_fam"/>
    <property type="match status" value="1"/>
</dbReference>
<sequence length="330" mass="36739">MKKIFLLLIITLTAVSFAQNPNLGTSGAQFLQIPVSARAEALGNAIVGLADDAGSVFYNPAGIVKVKNIEVFFSYAKWFDMFDLNAASVVYNAGDFGSIGANMILFTTGKMEITTEENPNGTGRFFDAGDLALGITYAKYLTDRFNVGLTVKYVYQQIWNETANGFAFDIGTQYLIDFQNLAIAMSMTNFGGDMMFDGPDLDVVHLKDPNFPISRLAPARLKTDEYPLPLHFQVGIGFDIYQTDFMKIRGGIDATHPNDNKERVHFGSEVTFFDRLYLRGGYKLNYDDQKFSFGAGANVPFSDSFIYFDYSYSVYDLLPSVHRISLKLSL</sequence>
<gene>
    <name evidence="3" type="ORF">ENS31_12695</name>
</gene>
<protein>
    <submittedName>
        <fullName evidence="3">PorV/PorQ family protein</fullName>
    </submittedName>
</protein>
<feature type="chain" id="PRO_5030953153" evidence="1">
    <location>
        <begin position="19"/>
        <end position="330"/>
    </location>
</feature>
<dbReference type="EMBL" id="DSUJ01000011">
    <property type="protein sequence ID" value="HFI92367.1"/>
    <property type="molecule type" value="Genomic_DNA"/>
</dbReference>
<keyword evidence="1" id="KW-0732">Signal</keyword>
<evidence type="ECO:0000256" key="1">
    <source>
        <dbReference type="SAM" id="SignalP"/>
    </source>
</evidence>
<dbReference type="SUPFAM" id="SSF56935">
    <property type="entry name" value="Porins"/>
    <property type="match status" value="1"/>
</dbReference>
<organism evidence="3">
    <name type="scientific">Ignavibacterium album</name>
    <dbReference type="NCBI Taxonomy" id="591197"/>
    <lineage>
        <taxon>Bacteria</taxon>
        <taxon>Pseudomonadati</taxon>
        <taxon>Ignavibacteriota</taxon>
        <taxon>Ignavibacteria</taxon>
        <taxon>Ignavibacteriales</taxon>
        <taxon>Ignavibacteriaceae</taxon>
        <taxon>Ignavibacterium</taxon>
    </lineage>
</organism>
<comment type="caution">
    <text evidence="3">The sequence shown here is derived from an EMBL/GenBank/DDBJ whole genome shotgun (WGS) entry which is preliminary data.</text>
</comment>
<feature type="domain" description="Type IX secretion system protein PorV" evidence="2">
    <location>
        <begin position="19"/>
        <end position="163"/>
    </location>
</feature>
<proteinExistence type="predicted"/>
<evidence type="ECO:0000313" key="3">
    <source>
        <dbReference type="EMBL" id="HFI92367.1"/>
    </source>
</evidence>
<evidence type="ECO:0000259" key="2">
    <source>
        <dbReference type="Pfam" id="PF19572"/>
    </source>
</evidence>
<name>A0A7V2ZLY1_9BACT</name>
<accession>A0A7V2ZLY1</accession>